<dbReference type="OrthoDB" id="9810372at2"/>
<gene>
    <name evidence="3" type="primary">xylR</name>
    <name evidence="3" type="ordered locus">KVU_1639</name>
</gene>
<dbReference type="Gene3D" id="1.10.10.10">
    <property type="entry name" value="Winged helix-like DNA-binding domain superfamily/Winged helix DNA-binding domain"/>
    <property type="match status" value="1"/>
</dbReference>
<accession>F9YA67</accession>
<evidence type="ECO:0000313" key="3">
    <source>
        <dbReference type="EMBL" id="AEM41478.1"/>
    </source>
</evidence>
<dbReference type="InterPro" id="IPR036390">
    <property type="entry name" value="WH_DNA-bd_sf"/>
</dbReference>
<dbReference type="PATRIC" id="fig|759362.5.peg.1688"/>
<organism evidence="3 4">
    <name type="scientific">Ketogulonicigenium vulgare (strain WSH-001)</name>
    <dbReference type="NCBI Taxonomy" id="759362"/>
    <lineage>
        <taxon>Bacteria</taxon>
        <taxon>Pseudomonadati</taxon>
        <taxon>Pseudomonadota</taxon>
        <taxon>Alphaproteobacteria</taxon>
        <taxon>Rhodobacterales</taxon>
        <taxon>Roseobacteraceae</taxon>
        <taxon>Ketogulonicigenium</taxon>
    </lineage>
</organism>
<dbReference type="Gene3D" id="3.30.420.40">
    <property type="match status" value="2"/>
</dbReference>
<dbReference type="SUPFAM" id="SSF46785">
    <property type="entry name" value="Winged helix' DNA-binding domain"/>
    <property type="match status" value="1"/>
</dbReference>
<evidence type="ECO:0000313" key="4">
    <source>
        <dbReference type="Proteomes" id="UP000000692"/>
    </source>
</evidence>
<sequence length="402" mass="41991">MVSAMTTAEGATEKRKRAIGANPERNRAHNRSLVLNLLREHGQIGRAAMARHTRLTQQAVGNIIDELLLEGMVIETGRLRVGRGQPARQFALNPCGPVSLGVEIAAGHLAIVFQALTGAIRARSIVPLADTAPAPVIAALVAQIEKLKSEAGAPEIIGMGVVMPGPFEIEGISAVGPATLKGWAGLDPAALIADATGIGTVVYENDATAAAVFESLHGVGRGLRDFCHVYFGVGLGLGLIHDGRPLRGAFGNAGEIGQIAVPPRGGGAAAALEDRASVFALRDFLRETRGAPDDLDLLASLDPAEDPALQDWIARAADQLSPVLAILENIFDPETITLGGLMPRPIIEAMIDCLQPLPVTVSSRSARGLPRLMLAQTGPYTAALGAAAMPFMDQNTTATLRQ</sequence>
<protein>
    <submittedName>
        <fullName evidence="3">Transcriptional regulator, ROK family protein</fullName>
    </submittedName>
</protein>
<evidence type="ECO:0000256" key="1">
    <source>
        <dbReference type="ARBA" id="ARBA00006479"/>
    </source>
</evidence>
<comment type="similarity">
    <text evidence="1">Belongs to the ROK (NagC/XylR) family.</text>
</comment>
<dbReference type="InterPro" id="IPR036388">
    <property type="entry name" value="WH-like_DNA-bd_sf"/>
</dbReference>
<dbReference type="KEGG" id="kvl:KVU_1639"/>
<dbReference type="Proteomes" id="UP000000692">
    <property type="component" value="Chromosome"/>
</dbReference>
<dbReference type="Pfam" id="PF00480">
    <property type="entry name" value="ROK"/>
    <property type="match status" value="1"/>
</dbReference>
<dbReference type="SUPFAM" id="SSF53067">
    <property type="entry name" value="Actin-like ATPase domain"/>
    <property type="match status" value="1"/>
</dbReference>
<reference evidence="3 4" key="1">
    <citation type="journal article" date="2011" name="J. Bacteriol.">
        <title>Complete genome sequence of the industrial strain Ketogulonicigenium vulgare WSH-001.</title>
        <authorList>
            <person name="Liu L."/>
            <person name="Li Y."/>
            <person name="Zhang J."/>
            <person name="Zhou Z."/>
            <person name="Liu J."/>
            <person name="Li X."/>
            <person name="Zhou J."/>
            <person name="Du G."/>
            <person name="Wang L."/>
            <person name="Chen J."/>
        </authorList>
    </citation>
    <scope>NUCLEOTIDE SEQUENCE [LARGE SCALE GENOMIC DNA]</scope>
    <source>
        <strain evidence="3 4">WSH-001</strain>
    </source>
</reference>
<dbReference type="EMBL" id="CP002018">
    <property type="protein sequence ID" value="AEM41478.1"/>
    <property type="molecule type" value="Genomic_DNA"/>
</dbReference>
<dbReference type="PANTHER" id="PTHR18964">
    <property type="entry name" value="ROK (REPRESSOR, ORF, KINASE) FAMILY"/>
    <property type="match status" value="1"/>
</dbReference>
<name>F9YA67_KETVW</name>
<dbReference type="eggNOG" id="COG1940">
    <property type="taxonomic scope" value="Bacteria"/>
</dbReference>
<proteinExistence type="inferred from homology"/>
<feature type="region of interest" description="Disordered" evidence="2">
    <location>
        <begin position="1"/>
        <end position="25"/>
    </location>
</feature>
<dbReference type="InterPro" id="IPR000600">
    <property type="entry name" value="ROK"/>
</dbReference>
<dbReference type="PANTHER" id="PTHR18964:SF149">
    <property type="entry name" value="BIFUNCTIONAL UDP-N-ACETYLGLUCOSAMINE 2-EPIMERASE_N-ACETYLMANNOSAMINE KINASE"/>
    <property type="match status" value="1"/>
</dbReference>
<dbReference type="HOGENOM" id="CLU_036604_13_0_5"/>
<dbReference type="AlphaFoldDB" id="F9YA67"/>
<dbReference type="CDD" id="cd23763">
    <property type="entry name" value="ASKHA_ATPase_ROK"/>
    <property type="match status" value="1"/>
</dbReference>
<keyword evidence="4" id="KW-1185">Reference proteome</keyword>
<evidence type="ECO:0000256" key="2">
    <source>
        <dbReference type="SAM" id="MobiDB-lite"/>
    </source>
</evidence>
<dbReference type="InterPro" id="IPR043129">
    <property type="entry name" value="ATPase_NBD"/>
</dbReference>